<comment type="caution">
    <text evidence="1">The sequence shown here is derived from an EMBL/GenBank/DDBJ whole genome shotgun (WGS) entry which is preliminary data.</text>
</comment>
<dbReference type="Proteomes" id="UP000828048">
    <property type="component" value="Chromosome 1"/>
</dbReference>
<sequence length="422" mass="47765">MGKKAGTVKAKGHIGVGPSQEPTKTLGKRPAIEPNEGERRKKKKTEEDDERSEREKWVSKMEEREFLCERQLVQKGLYQHPAVDAIERQGLTFYLSPLGEYQKAMVRTFYSNMVVKLKERQITSRVGGKTVVVTPDSIAEYLNYRRPATTTYPKEWVMVHEKQLEILTNEPASYDEAKGKGRYIAGSLKSTYRTLNKFVHHNISPFSLEKTPTDKNGELLVVFGSETDIVDWARWIWGEMKDFKDFGGLSANIPFPIMVTALCETAGCKATTGDKLEKGRPGPITLGSLKKSESVSKPPRPEIIAASLPTATASQDRNEQWSKILHARQGMIIEKLESVETEQRRARRRDGKIMRLLKWIAKCEGKKSGDHYVETEEDKEKDTDEEGEGLHDFEEEDTEEEDYDDDYAKLDGSVGGLSLVSI</sequence>
<reference evidence="1 2" key="1">
    <citation type="journal article" date="2021" name="Hortic Res">
        <title>High-quality reference genome and annotation aids understanding of berry development for evergreen blueberry (Vaccinium darrowii).</title>
        <authorList>
            <person name="Yu J."/>
            <person name="Hulse-Kemp A.M."/>
            <person name="Babiker E."/>
            <person name="Staton M."/>
        </authorList>
    </citation>
    <scope>NUCLEOTIDE SEQUENCE [LARGE SCALE GENOMIC DNA]</scope>
    <source>
        <strain evidence="2">cv. NJ 8807/NJ 8810</strain>
        <tissue evidence="1">Young leaf</tissue>
    </source>
</reference>
<keyword evidence="2" id="KW-1185">Reference proteome</keyword>
<name>A0ACB7XMP0_9ERIC</name>
<proteinExistence type="predicted"/>
<protein>
    <submittedName>
        <fullName evidence="1">Uncharacterized protein</fullName>
    </submittedName>
</protein>
<evidence type="ECO:0000313" key="2">
    <source>
        <dbReference type="Proteomes" id="UP000828048"/>
    </source>
</evidence>
<gene>
    <name evidence="1" type="ORF">Vadar_002596</name>
</gene>
<organism evidence="1 2">
    <name type="scientific">Vaccinium darrowii</name>
    <dbReference type="NCBI Taxonomy" id="229202"/>
    <lineage>
        <taxon>Eukaryota</taxon>
        <taxon>Viridiplantae</taxon>
        <taxon>Streptophyta</taxon>
        <taxon>Embryophyta</taxon>
        <taxon>Tracheophyta</taxon>
        <taxon>Spermatophyta</taxon>
        <taxon>Magnoliopsida</taxon>
        <taxon>eudicotyledons</taxon>
        <taxon>Gunneridae</taxon>
        <taxon>Pentapetalae</taxon>
        <taxon>asterids</taxon>
        <taxon>Ericales</taxon>
        <taxon>Ericaceae</taxon>
        <taxon>Vaccinioideae</taxon>
        <taxon>Vaccinieae</taxon>
        <taxon>Vaccinium</taxon>
    </lineage>
</organism>
<evidence type="ECO:0000313" key="1">
    <source>
        <dbReference type="EMBL" id="KAH7842198.1"/>
    </source>
</evidence>
<dbReference type="EMBL" id="CM037151">
    <property type="protein sequence ID" value="KAH7842198.1"/>
    <property type="molecule type" value="Genomic_DNA"/>
</dbReference>
<accession>A0ACB7XMP0</accession>